<dbReference type="EMBL" id="GBRH01220980">
    <property type="protein sequence ID" value="JAD76915.1"/>
    <property type="molecule type" value="Transcribed_RNA"/>
</dbReference>
<proteinExistence type="predicted"/>
<reference evidence="1" key="1">
    <citation type="submission" date="2014-09" db="EMBL/GenBank/DDBJ databases">
        <authorList>
            <person name="Magalhaes I.L.F."/>
            <person name="Oliveira U."/>
            <person name="Santos F.R."/>
            <person name="Vidigal T.H.D.A."/>
            <person name="Brescovit A.D."/>
            <person name="Santos A.J."/>
        </authorList>
    </citation>
    <scope>NUCLEOTIDE SEQUENCE</scope>
    <source>
        <tissue evidence="1">Shoot tissue taken approximately 20 cm above the soil surface</tissue>
    </source>
</reference>
<name>A0A0A9CU45_ARUDO</name>
<reference evidence="1" key="2">
    <citation type="journal article" date="2015" name="Data Brief">
        <title>Shoot transcriptome of the giant reed, Arundo donax.</title>
        <authorList>
            <person name="Barrero R.A."/>
            <person name="Guerrero F.D."/>
            <person name="Moolhuijzen P."/>
            <person name="Goolsby J.A."/>
            <person name="Tidwell J."/>
            <person name="Bellgard S.E."/>
            <person name="Bellgard M.I."/>
        </authorList>
    </citation>
    <scope>NUCLEOTIDE SEQUENCE</scope>
    <source>
        <tissue evidence="1">Shoot tissue taken approximately 20 cm above the soil surface</tissue>
    </source>
</reference>
<accession>A0A0A9CU45</accession>
<evidence type="ECO:0000313" key="1">
    <source>
        <dbReference type="EMBL" id="JAD76915.1"/>
    </source>
</evidence>
<sequence>MIAFVYCSEIIYGYLKLLLQITKYSVHQFPFSILKMALL</sequence>
<organism evidence="1">
    <name type="scientific">Arundo donax</name>
    <name type="common">Giant reed</name>
    <name type="synonym">Donax arundinaceus</name>
    <dbReference type="NCBI Taxonomy" id="35708"/>
    <lineage>
        <taxon>Eukaryota</taxon>
        <taxon>Viridiplantae</taxon>
        <taxon>Streptophyta</taxon>
        <taxon>Embryophyta</taxon>
        <taxon>Tracheophyta</taxon>
        <taxon>Spermatophyta</taxon>
        <taxon>Magnoliopsida</taxon>
        <taxon>Liliopsida</taxon>
        <taxon>Poales</taxon>
        <taxon>Poaceae</taxon>
        <taxon>PACMAD clade</taxon>
        <taxon>Arundinoideae</taxon>
        <taxon>Arundineae</taxon>
        <taxon>Arundo</taxon>
    </lineage>
</organism>
<protein>
    <submittedName>
        <fullName evidence="1">Uncharacterized protein</fullName>
    </submittedName>
</protein>
<dbReference type="AlphaFoldDB" id="A0A0A9CU45"/>